<dbReference type="InterPro" id="IPR005828">
    <property type="entry name" value="MFS_sugar_transport-like"/>
</dbReference>
<dbReference type="PROSITE" id="PS50850">
    <property type="entry name" value="MFS"/>
    <property type="match status" value="1"/>
</dbReference>
<dbReference type="AlphaFoldDB" id="A0A914ANQ5"/>
<dbReference type="EnsemblMetazoa" id="XM_038209732.1">
    <property type="protein sequence ID" value="XP_038065660.1"/>
    <property type="gene ID" value="LOC119735796"/>
</dbReference>
<dbReference type="CDD" id="cd17317">
    <property type="entry name" value="MFS_SLC22"/>
    <property type="match status" value="1"/>
</dbReference>
<dbReference type="OrthoDB" id="5296287at2759"/>
<evidence type="ECO:0000256" key="4">
    <source>
        <dbReference type="ARBA" id="ARBA00023136"/>
    </source>
</evidence>
<feature type="transmembrane region" description="Helical" evidence="5">
    <location>
        <begin position="182"/>
        <end position="204"/>
    </location>
</feature>
<dbReference type="RefSeq" id="XP_038065659.1">
    <property type="nucleotide sequence ID" value="XM_038209731.1"/>
</dbReference>
<proteinExistence type="predicted"/>
<dbReference type="Proteomes" id="UP000887568">
    <property type="component" value="Unplaced"/>
</dbReference>
<dbReference type="SUPFAM" id="SSF103473">
    <property type="entry name" value="MFS general substrate transporter"/>
    <property type="match status" value="1"/>
</dbReference>
<sequence length="508" mass="56013">MEFDKVLKTVGEFGRVQKSNFLLLASMNGFMAMHMLALAFVGKEPQHVFCGDNPRATVHPCSPKARPCSHYTYSNEFTSIVTEWDLVCGNAYKVGLVQSIFMFGVLTGVMLFGMMADKYGRRKISLLGLILMSMFGMLSALTQSYVQFAVTRFLLGMATGGVILCSFVLATENLGTAYRGPAGTILQAIFCIGIMLFAVLAYFIRSWRVLLFTTTLPLIGYLSINWLVPESPRWLASQGRVSEAEDILYYIGHTNGKNITKAMVKLKISSNPTSAKQYGILDCFRTPVIRSRMIIMIFTWFTCSMVYYGLTMNASNQGGNMYTSFALSGVAELPAYAVCFLLLNKFGRRKLLLMSTFTAGITCLSLVTVPAHPETENLRISLAFVGKMGIAAAFNIVYIFASELLPTVVRNSGMGVCSVAARFGGVVAPSVIMMGDLLAFLVFGAAAFISGVLDLWLPETLDKALPESIRDVEDGDVRWRDEDTVVVKDAKSMEMVEKIEMFKKDEMV</sequence>
<dbReference type="Gene3D" id="1.20.1250.20">
    <property type="entry name" value="MFS general substrate transporter like domains"/>
    <property type="match status" value="1"/>
</dbReference>
<accession>A0A914ANQ5</accession>
<dbReference type="PANTHER" id="PTHR24064">
    <property type="entry name" value="SOLUTE CARRIER FAMILY 22 MEMBER"/>
    <property type="match status" value="1"/>
</dbReference>
<feature type="domain" description="Major facilitator superfamily (MFS) profile" evidence="6">
    <location>
        <begin position="21"/>
        <end position="462"/>
    </location>
</feature>
<dbReference type="GO" id="GO:0022857">
    <property type="term" value="F:transmembrane transporter activity"/>
    <property type="evidence" value="ECO:0007669"/>
    <property type="project" value="InterPro"/>
</dbReference>
<name>A0A914ANQ5_PATMI</name>
<evidence type="ECO:0000256" key="1">
    <source>
        <dbReference type="ARBA" id="ARBA00004141"/>
    </source>
</evidence>
<evidence type="ECO:0000256" key="2">
    <source>
        <dbReference type="ARBA" id="ARBA00022692"/>
    </source>
</evidence>
<feature type="transmembrane region" description="Helical" evidence="5">
    <location>
        <begin position="293"/>
        <end position="310"/>
    </location>
</feature>
<feature type="transmembrane region" description="Helical" evidence="5">
    <location>
        <begin position="21"/>
        <end position="41"/>
    </location>
</feature>
<comment type="subcellular location">
    <subcellularLocation>
        <location evidence="1">Membrane</location>
        <topology evidence="1">Multi-pass membrane protein</topology>
    </subcellularLocation>
</comment>
<dbReference type="OMA" id="FPMETRA"/>
<dbReference type="InterPro" id="IPR005829">
    <property type="entry name" value="Sugar_transporter_CS"/>
</dbReference>
<evidence type="ECO:0000313" key="7">
    <source>
        <dbReference type="EnsemblMetazoa" id="XP_038065660.1"/>
    </source>
</evidence>
<feature type="transmembrane region" description="Helical" evidence="5">
    <location>
        <begin position="378"/>
        <end position="401"/>
    </location>
</feature>
<organism evidence="7 8">
    <name type="scientific">Patiria miniata</name>
    <name type="common">Bat star</name>
    <name type="synonym">Asterina miniata</name>
    <dbReference type="NCBI Taxonomy" id="46514"/>
    <lineage>
        <taxon>Eukaryota</taxon>
        <taxon>Metazoa</taxon>
        <taxon>Echinodermata</taxon>
        <taxon>Eleutherozoa</taxon>
        <taxon>Asterozoa</taxon>
        <taxon>Asteroidea</taxon>
        <taxon>Valvatacea</taxon>
        <taxon>Valvatida</taxon>
        <taxon>Asterinidae</taxon>
        <taxon>Patiria</taxon>
    </lineage>
</organism>
<protein>
    <recommendedName>
        <fullName evidence="6">Major facilitator superfamily (MFS) profile domain-containing protein</fullName>
    </recommendedName>
</protein>
<evidence type="ECO:0000259" key="6">
    <source>
        <dbReference type="PROSITE" id="PS50850"/>
    </source>
</evidence>
<keyword evidence="2 5" id="KW-0812">Transmembrane</keyword>
<feature type="transmembrane region" description="Helical" evidence="5">
    <location>
        <begin position="210"/>
        <end position="228"/>
    </location>
</feature>
<dbReference type="InterPro" id="IPR020846">
    <property type="entry name" value="MFS_dom"/>
</dbReference>
<feature type="transmembrane region" description="Helical" evidence="5">
    <location>
        <begin position="351"/>
        <end position="372"/>
    </location>
</feature>
<evidence type="ECO:0000256" key="5">
    <source>
        <dbReference type="SAM" id="Phobius"/>
    </source>
</evidence>
<feature type="transmembrane region" description="Helical" evidence="5">
    <location>
        <begin position="94"/>
        <end position="114"/>
    </location>
</feature>
<dbReference type="RefSeq" id="XP_038065660.1">
    <property type="nucleotide sequence ID" value="XM_038209732.1"/>
</dbReference>
<dbReference type="Pfam" id="PF00083">
    <property type="entry name" value="Sugar_tr"/>
    <property type="match status" value="1"/>
</dbReference>
<reference evidence="7" key="1">
    <citation type="submission" date="2022-11" db="UniProtKB">
        <authorList>
            <consortium name="EnsemblMetazoa"/>
        </authorList>
    </citation>
    <scope>IDENTIFICATION</scope>
</reference>
<keyword evidence="4 5" id="KW-0472">Membrane</keyword>
<dbReference type="GO" id="GO:0016020">
    <property type="term" value="C:membrane"/>
    <property type="evidence" value="ECO:0007669"/>
    <property type="project" value="UniProtKB-SubCell"/>
</dbReference>
<dbReference type="EnsemblMetazoa" id="XM_038209731.1">
    <property type="protein sequence ID" value="XP_038065659.1"/>
    <property type="gene ID" value="LOC119735796"/>
</dbReference>
<dbReference type="GeneID" id="119735796"/>
<dbReference type="InterPro" id="IPR036259">
    <property type="entry name" value="MFS_trans_sf"/>
</dbReference>
<feature type="transmembrane region" description="Helical" evidence="5">
    <location>
        <begin position="126"/>
        <end position="146"/>
    </location>
</feature>
<feature type="transmembrane region" description="Helical" evidence="5">
    <location>
        <begin position="322"/>
        <end position="344"/>
    </location>
</feature>
<keyword evidence="3 5" id="KW-1133">Transmembrane helix</keyword>
<evidence type="ECO:0000256" key="3">
    <source>
        <dbReference type="ARBA" id="ARBA00022989"/>
    </source>
</evidence>
<evidence type="ECO:0000313" key="8">
    <source>
        <dbReference type="Proteomes" id="UP000887568"/>
    </source>
</evidence>
<keyword evidence="8" id="KW-1185">Reference proteome</keyword>
<feature type="transmembrane region" description="Helical" evidence="5">
    <location>
        <begin position="152"/>
        <end position="170"/>
    </location>
</feature>
<dbReference type="PROSITE" id="PS00217">
    <property type="entry name" value="SUGAR_TRANSPORT_2"/>
    <property type="match status" value="1"/>
</dbReference>